<evidence type="ECO:0000313" key="6">
    <source>
        <dbReference type="EMBL" id="RIE11710.1"/>
    </source>
</evidence>
<comment type="subcellular location">
    <subcellularLocation>
        <location evidence="1">Cell envelope</location>
    </subcellularLocation>
</comment>
<dbReference type="PROSITE" id="PS51257">
    <property type="entry name" value="PROKAR_LIPOPROTEIN"/>
    <property type="match status" value="1"/>
</dbReference>
<evidence type="ECO:0000313" key="7">
    <source>
        <dbReference type="Proteomes" id="UP000265724"/>
    </source>
</evidence>
<dbReference type="RefSeq" id="WP_119087694.1">
    <property type="nucleotide sequence ID" value="NZ_QXIV01000037.1"/>
</dbReference>
<dbReference type="PANTHER" id="PTHR30036:SF1">
    <property type="entry name" value="D-XYLOSE-BINDING PERIPLASMIC PROTEIN"/>
    <property type="match status" value="1"/>
</dbReference>
<keyword evidence="3 4" id="KW-0732">Signal</keyword>
<evidence type="ECO:0000256" key="4">
    <source>
        <dbReference type="SAM" id="SignalP"/>
    </source>
</evidence>
<reference evidence="6 7" key="1">
    <citation type="submission" date="2018-09" db="EMBL/GenBank/DDBJ databases">
        <title>Discovery and Ecogenomic Context for Candidatus Cryosericales, a Global Caldiserica Order Active in Thawing Permafrost.</title>
        <authorList>
            <person name="Martinez M.A."/>
            <person name="Woodcroft B.J."/>
            <person name="Ignacio Espinoza J.C."/>
            <person name="Zayed A."/>
            <person name="Singleton C.M."/>
            <person name="Boyd J."/>
            <person name="Li Y.-F."/>
            <person name="Purvine S."/>
            <person name="Maughan H."/>
            <person name="Hodgkins S.B."/>
            <person name="Anderson D."/>
            <person name="Sederholm M."/>
            <person name="Temperton B."/>
            <person name="Saleska S.R."/>
            <person name="Tyson G.W."/>
            <person name="Rich V.I."/>
        </authorList>
    </citation>
    <scope>NUCLEOTIDE SEQUENCE [LARGE SCALE GENOMIC DNA]</scope>
    <source>
        <strain evidence="6 7">SMC2</strain>
    </source>
</reference>
<feature type="chain" id="PRO_5046052521" evidence="4">
    <location>
        <begin position="23"/>
        <end position="351"/>
    </location>
</feature>
<accession>A0ABX9MCB2</accession>
<dbReference type="InterPro" id="IPR050555">
    <property type="entry name" value="Bact_Solute-Bind_Prot2"/>
</dbReference>
<dbReference type="InterPro" id="IPR025997">
    <property type="entry name" value="SBP_2_dom"/>
</dbReference>
<comment type="similarity">
    <text evidence="2">Belongs to the bacterial solute-binding protein 2 family.</text>
</comment>
<sequence length="351" mass="37246">MKRTFRAIVVLLVVMLFVSVLAGCKTAAAPTPTPTTPPVAQKLKIGLSLATLQEERWVRDKDRITKDCADQGIELLTQIANMDAATQESQCENLFTQGINVLILAPQDAAAAATIVDKARAAGIKVISYDRLVMNTANDDVYISFDNVQVGVLQGTWLTTAVPKGNYAILSGAPTDNNAKLFKQGAMSVIQPLVDKGDIKIVADQAVVEWKPENAQKIMENALTANKNNIQGILAPNDGTAGGCIQALAAQGLAGKVPITGQDAELAAAQRIVKGTQGMTVFKDTRMLADAAVEAAQTMFAGQPLTKATQTVNNGTMDVPSILLVPVAVTKENIDVQLIDSGYLQKADVYK</sequence>
<evidence type="ECO:0000259" key="5">
    <source>
        <dbReference type="Pfam" id="PF13407"/>
    </source>
</evidence>
<feature type="signal peptide" evidence="4">
    <location>
        <begin position="1"/>
        <end position="22"/>
    </location>
</feature>
<protein>
    <submittedName>
        <fullName evidence="6">Sugar ABC transporter substrate-binding protein</fullName>
    </submittedName>
</protein>
<dbReference type="InterPro" id="IPR028082">
    <property type="entry name" value="Peripla_BP_I"/>
</dbReference>
<name>A0ABX9MCB2_9BACT</name>
<dbReference type="Pfam" id="PF13407">
    <property type="entry name" value="Peripla_BP_4"/>
    <property type="match status" value="1"/>
</dbReference>
<dbReference type="SUPFAM" id="SSF53822">
    <property type="entry name" value="Periplasmic binding protein-like I"/>
    <property type="match status" value="1"/>
</dbReference>
<comment type="caution">
    <text evidence="6">The sequence shown here is derived from an EMBL/GenBank/DDBJ whole genome shotgun (WGS) entry which is preliminary data.</text>
</comment>
<gene>
    <name evidence="6" type="ORF">SMC2_08510</name>
</gene>
<dbReference type="EMBL" id="QXIX01000059">
    <property type="protein sequence ID" value="RIE11710.1"/>
    <property type="molecule type" value="Genomic_DNA"/>
</dbReference>
<evidence type="ECO:0000256" key="2">
    <source>
        <dbReference type="ARBA" id="ARBA00007639"/>
    </source>
</evidence>
<proteinExistence type="inferred from homology"/>
<keyword evidence="7" id="KW-1185">Reference proteome</keyword>
<organism evidence="6 7">
    <name type="scientific">Candidatus Cryosericum hinesii</name>
    <dbReference type="NCBI Taxonomy" id="2290915"/>
    <lineage>
        <taxon>Bacteria</taxon>
        <taxon>Pseudomonadati</taxon>
        <taxon>Caldisericota/Cryosericota group</taxon>
        <taxon>Candidatus Cryosericota</taxon>
        <taxon>Candidatus Cryosericia</taxon>
        <taxon>Candidatus Cryosericales</taxon>
        <taxon>Candidatus Cryosericaceae</taxon>
        <taxon>Candidatus Cryosericum</taxon>
    </lineage>
</organism>
<dbReference type="Gene3D" id="3.40.50.2300">
    <property type="match status" value="2"/>
</dbReference>
<evidence type="ECO:0000256" key="3">
    <source>
        <dbReference type="ARBA" id="ARBA00022729"/>
    </source>
</evidence>
<evidence type="ECO:0000256" key="1">
    <source>
        <dbReference type="ARBA" id="ARBA00004196"/>
    </source>
</evidence>
<dbReference type="CDD" id="cd19992">
    <property type="entry name" value="PBP1_ABC_xylose_binding-like"/>
    <property type="match status" value="1"/>
</dbReference>
<dbReference type="PANTHER" id="PTHR30036">
    <property type="entry name" value="D-XYLOSE-BINDING PERIPLASMIC PROTEIN"/>
    <property type="match status" value="1"/>
</dbReference>
<feature type="domain" description="Periplasmic binding protein" evidence="5">
    <location>
        <begin position="45"/>
        <end position="303"/>
    </location>
</feature>
<dbReference type="Proteomes" id="UP000265724">
    <property type="component" value="Unassembled WGS sequence"/>
</dbReference>